<keyword evidence="1" id="KW-0812">Transmembrane</keyword>
<organism evidence="2 3">
    <name type="scientific">Brevundimonas diminuta 3F5N</name>
    <dbReference type="NCBI Taxonomy" id="1255603"/>
    <lineage>
        <taxon>Bacteria</taxon>
        <taxon>Pseudomonadati</taxon>
        <taxon>Pseudomonadota</taxon>
        <taxon>Alphaproteobacteria</taxon>
        <taxon>Caulobacterales</taxon>
        <taxon>Caulobacteraceae</taxon>
        <taxon>Brevundimonas</taxon>
    </lineage>
</organism>
<dbReference type="AlphaFoldDB" id="A0A1R4FII3"/>
<evidence type="ECO:0000313" key="3">
    <source>
        <dbReference type="Proteomes" id="UP000195766"/>
    </source>
</evidence>
<gene>
    <name evidence="2" type="ORF">FM111_04930</name>
</gene>
<protein>
    <submittedName>
        <fullName evidence="2">Integral membrane protein</fullName>
    </submittedName>
</protein>
<proteinExistence type="predicted"/>
<feature type="transmembrane region" description="Helical" evidence="1">
    <location>
        <begin position="37"/>
        <end position="58"/>
    </location>
</feature>
<feature type="transmembrane region" description="Helical" evidence="1">
    <location>
        <begin position="112"/>
        <end position="130"/>
    </location>
</feature>
<feature type="transmembrane region" description="Helical" evidence="1">
    <location>
        <begin position="142"/>
        <end position="159"/>
    </location>
</feature>
<feature type="transmembrane region" description="Helical" evidence="1">
    <location>
        <begin position="79"/>
        <end position="100"/>
    </location>
</feature>
<keyword evidence="1" id="KW-0472">Membrane</keyword>
<dbReference type="Proteomes" id="UP000195766">
    <property type="component" value="Unassembled WGS sequence"/>
</dbReference>
<name>A0A1R4FII3_BREDI</name>
<evidence type="ECO:0000256" key="1">
    <source>
        <dbReference type="SAM" id="Phobius"/>
    </source>
</evidence>
<sequence>MTARLYRSLFALIGWGALGLQYGLLLRNSPGVGAGELTLIFFSFFTILTNLLAALALTGPALAPDSPLGRWSRSEGVRAAVAMYIVVVGVVYHLLLAQTWNPQGWQKVADTLLHTVMPLAFAGDWLLFTAKGRLRWIDAVKWLTFPLLYGGWTLAHGVMTDWWPYWFVNVSELGLARAAANFAGLLIFFLLLGLIVVAIDRAFGRRDRRTIAA</sequence>
<accession>A0A1R4FII3</accession>
<dbReference type="OrthoDB" id="9809977at2"/>
<feature type="transmembrane region" description="Helical" evidence="1">
    <location>
        <begin position="5"/>
        <end position="25"/>
    </location>
</feature>
<dbReference type="NCBIfam" id="NF038065">
    <property type="entry name" value="Pr6Pr"/>
    <property type="match status" value="1"/>
</dbReference>
<evidence type="ECO:0000313" key="2">
    <source>
        <dbReference type="EMBL" id="SJM55689.1"/>
    </source>
</evidence>
<reference evidence="2 3" key="1">
    <citation type="submission" date="2017-02" db="EMBL/GenBank/DDBJ databases">
        <authorList>
            <person name="Peterson S.W."/>
        </authorList>
    </citation>
    <scope>NUCLEOTIDE SEQUENCE [LARGE SCALE GENOMIC DNA]</scope>
    <source>
        <strain evidence="2 3">3F5N</strain>
    </source>
</reference>
<dbReference type="InterPro" id="IPR049713">
    <property type="entry name" value="Pr6Pr-like"/>
</dbReference>
<feature type="transmembrane region" description="Helical" evidence="1">
    <location>
        <begin position="179"/>
        <end position="199"/>
    </location>
</feature>
<dbReference type="EMBL" id="FUIE01000028">
    <property type="protein sequence ID" value="SJM55689.1"/>
    <property type="molecule type" value="Genomic_DNA"/>
</dbReference>
<keyword evidence="1" id="KW-1133">Transmembrane helix</keyword>